<dbReference type="Gene3D" id="3.40.630.30">
    <property type="match status" value="1"/>
</dbReference>
<evidence type="ECO:0000313" key="3">
    <source>
        <dbReference type="Proteomes" id="UP000523087"/>
    </source>
</evidence>
<dbReference type="PANTHER" id="PTHR43792:SF9">
    <property type="entry name" value="RIBOSOMAL-PROTEIN-ALANINE ACETYLTRANSFERASE"/>
    <property type="match status" value="1"/>
</dbReference>
<dbReference type="AlphaFoldDB" id="A0A7V9Z9F1"/>
<sequence>MKIRDIFSDLPTLETERLILRKFTLDDVENMFGYASKPEVSRFVPWEAHRSVEDSYNFINYILKQYEVGKLALWAIALKENNKVIGTIDFVDWSPSHYRAEIGFILSKDYWGKGLNVEAGKKVIQFGFNRMELNKIEAPCMVENARSQRVLQKLGMKLEGILREKYFIKGKFRDMAVYSILKNEYKNK</sequence>
<reference evidence="2 3" key="1">
    <citation type="submission" date="2020-07" db="EMBL/GenBank/DDBJ databases">
        <title>Genomic Encyclopedia of Type Strains, Phase IV (KMG-IV): sequencing the most valuable type-strain genomes for metagenomic binning, comparative biology and taxonomic classification.</title>
        <authorList>
            <person name="Goeker M."/>
        </authorList>
    </citation>
    <scope>NUCLEOTIDE SEQUENCE [LARGE SCALE GENOMIC DNA]</scope>
    <source>
        <strain evidence="2 3">DSM 15730</strain>
    </source>
</reference>
<dbReference type="EC" id="2.3.1.267" evidence="2"/>
<accession>A0A7V9Z9F1</accession>
<dbReference type="InterPro" id="IPR000182">
    <property type="entry name" value="GNAT_dom"/>
</dbReference>
<keyword evidence="3" id="KW-1185">Reference proteome</keyword>
<dbReference type="CDD" id="cd04301">
    <property type="entry name" value="NAT_SF"/>
    <property type="match status" value="1"/>
</dbReference>
<dbReference type="InterPro" id="IPR051531">
    <property type="entry name" value="N-acetyltransferase"/>
</dbReference>
<name>A0A7V9Z9F1_9BACL</name>
<dbReference type="InterPro" id="IPR016181">
    <property type="entry name" value="Acyl_CoA_acyltransferase"/>
</dbReference>
<dbReference type="PROSITE" id="PS51186">
    <property type="entry name" value="GNAT"/>
    <property type="match status" value="1"/>
</dbReference>
<dbReference type="GO" id="GO:0008999">
    <property type="term" value="F:protein-N-terminal-alanine acetyltransferase activity"/>
    <property type="evidence" value="ECO:0007669"/>
    <property type="project" value="UniProtKB-EC"/>
</dbReference>
<comment type="caution">
    <text evidence="2">The sequence shown here is derived from an EMBL/GenBank/DDBJ whole genome shotgun (WGS) entry which is preliminary data.</text>
</comment>
<dbReference type="Proteomes" id="UP000523087">
    <property type="component" value="Unassembled WGS sequence"/>
</dbReference>
<evidence type="ECO:0000313" key="2">
    <source>
        <dbReference type="EMBL" id="MBA2876499.1"/>
    </source>
</evidence>
<organism evidence="2 3">
    <name type="scientific">Thermaerobacillus caldiproteolyticus</name>
    <dbReference type="NCBI Taxonomy" id="247480"/>
    <lineage>
        <taxon>Bacteria</taxon>
        <taxon>Bacillati</taxon>
        <taxon>Bacillota</taxon>
        <taxon>Bacilli</taxon>
        <taxon>Bacillales</taxon>
        <taxon>Anoxybacillaceae</taxon>
        <taxon>Thermaerobacillus</taxon>
    </lineage>
</organism>
<dbReference type="Pfam" id="PF13302">
    <property type="entry name" value="Acetyltransf_3"/>
    <property type="match status" value="1"/>
</dbReference>
<evidence type="ECO:0000259" key="1">
    <source>
        <dbReference type="PROSITE" id="PS51186"/>
    </source>
</evidence>
<feature type="domain" description="N-acetyltransferase" evidence="1">
    <location>
        <begin position="18"/>
        <end position="184"/>
    </location>
</feature>
<dbReference type="GO" id="GO:0005737">
    <property type="term" value="C:cytoplasm"/>
    <property type="evidence" value="ECO:0007669"/>
    <property type="project" value="TreeGrafter"/>
</dbReference>
<dbReference type="SUPFAM" id="SSF55729">
    <property type="entry name" value="Acyl-CoA N-acyltransferases (Nat)"/>
    <property type="match status" value="1"/>
</dbReference>
<dbReference type="EMBL" id="JACDUT010000013">
    <property type="protein sequence ID" value="MBA2876499.1"/>
    <property type="molecule type" value="Genomic_DNA"/>
</dbReference>
<protein>
    <submittedName>
        <fullName evidence="2">Ribosomal-protein-alanine N-acetyltransferase</fullName>
        <ecNumber evidence="2">2.3.1.267</ecNumber>
    </submittedName>
</protein>
<keyword evidence="2" id="KW-0012">Acyltransferase</keyword>
<gene>
    <name evidence="2" type="ORF">HNR31_003317</name>
</gene>
<dbReference type="RefSeq" id="WP_181557189.1">
    <property type="nucleotide sequence ID" value="NZ_JACDUT010000013.1"/>
</dbReference>
<proteinExistence type="predicted"/>
<keyword evidence="2" id="KW-0808">Transferase</keyword>
<dbReference type="PANTHER" id="PTHR43792">
    <property type="entry name" value="GNAT FAMILY, PUTATIVE (AFU_ORTHOLOGUE AFUA_3G00765)-RELATED-RELATED"/>
    <property type="match status" value="1"/>
</dbReference>